<keyword evidence="3 5" id="KW-1133">Transmembrane helix</keyword>
<keyword evidence="8" id="KW-1185">Reference proteome</keyword>
<evidence type="ECO:0000313" key="8">
    <source>
        <dbReference type="Proteomes" id="UP000005237"/>
    </source>
</evidence>
<accession>A0A8R1HG27</accession>
<feature type="transmembrane region" description="Helical" evidence="5">
    <location>
        <begin position="42"/>
        <end position="64"/>
    </location>
</feature>
<dbReference type="EnsemblMetazoa" id="CJA00358b.1">
    <property type="protein sequence ID" value="CJA00358b.1"/>
    <property type="gene ID" value="WBGene00119562"/>
</dbReference>
<evidence type="ECO:0000256" key="5">
    <source>
        <dbReference type="SAM" id="Phobius"/>
    </source>
</evidence>
<protein>
    <submittedName>
        <fullName evidence="7">MFS domain-containing protein</fullName>
    </submittedName>
</protein>
<keyword evidence="2 5" id="KW-0812">Transmembrane</keyword>
<feature type="transmembrane region" description="Helical" evidence="5">
    <location>
        <begin position="221"/>
        <end position="243"/>
    </location>
</feature>
<evidence type="ECO:0000259" key="6">
    <source>
        <dbReference type="PROSITE" id="PS50850"/>
    </source>
</evidence>
<dbReference type="InterPro" id="IPR036259">
    <property type="entry name" value="MFS_trans_sf"/>
</dbReference>
<dbReference type="AlphaFoldDB" id="A0A8R1HG27"/>
<dbReference type="PANTHER" id="PTHR24064">
    <property type="entry name" value="SOLUTE CARRIER FAMILY 22 MEMBER"/>
    <property type="match status" value="1"/>
</dbReference>
<feature type="transmembrane region" description="Helical" evidence="5">
    <location>
        <begin position="339"/>
        <end position="357"/>
    </location>
</feature>
<dbReference type="InterPro" id="IPR005828">
    <property type="entry name" value="MFS_sugar_transport-like"/>
</dbReference>
<reference evidence="8" key="1">
    <citation type="submission" date="2010-08" db="EMBL/GenBank/DDBJ databases">
        <authorList>
            <consortium name="Caenorhabditis japonica Sequencing Consortium"/>
            <person name="Wilson R.K."/>
        </authorList>
    </citation>
    <scope>NUCLEOTIDE SEQUENCE [LARGE SCALE GENOMIC DNA]</scope>
    <source>
        <strain evidence="8">DF5081</strain>
    </source>
</reference>
<dbReference type="PROSITE" id="PS50850">
    <property type="entry name" value="MFS"/>
    <property type="match status" value="1"/>
</dbReference>
<dbReference type="InterPro" id="IPR020846">
    <property type="entry name" value="MFS_dom"/>
</dbReference>
<dbReference type="Pfam" id="PF00083">
    <property type="entry name" value="Sugar_tr"/>
    <property type="match status" value="1"/>
</dbReference>
<dbReference type="Proteomes" id="UP000005237">
    <property type="component" value="Unassembled WGS sequence"/>
</dbReference>
<feature type="transmembrane region" description="Helical" evidence="5">
    <location>
        <begin position="165"/>
        <end position="183"/>
    </location>
</feature>
<dbReference type="GO" id="GO:0016020">
    <property type="term" value="C:membrane"/>
    <property type="evidence" value="ECO:0007669"/>
    <property type="project" value="UniProtKB-SubCell"/>
</dbReference>
<evidence type="ECO:0000313" key="7">
    <source>
        <dbReference type="EnsemblMetazoa" id="CJA00358b.1"/>
    </source>
</evidence>
<reference evidence="7" key="2">
    <citation type="submission" date="2022-06" db="UniProtKB">
        <authorList>
            <consortium name="EnsemblMetazoa"/>
        </authorList>
    </citation>
    <scope>IDENTIFICATION</scope>
    <source>
        <strain evidence="7">DF5081</strain>
    </source>
</reference>
<evidence type="ECO:0000256" key="1">
    <source>
        <dbReference type="ARBA" id="ARBA00004141"/>
    </source>
</evidence>
<organism evidence="7 8">
    <name type="scientific">Caenorhabditis japonica</name>
    <dbReference type="NCBI Taxonomy" id="281687"/>
    <lineage>
        <taxon>Eukaryota</taxon>
        <taxon>Metazoa</taxon>
        <taxon>Ecdysozoa</taxon>
        <taxon>Nematoda</taxon>
        <taxon>Chromadorea</taxon>
        <taxon>Rhabditida</taxon>
        <taxon>Rhabditina</taxon>
        <taxon>Rhabditomorpha</taxon>
        <taxon>Rhabditoidea</taxon>
        <taxon>Rhabditidae</taxon>
        <taxon>Peloderinae</taxon>
        <taxon>Caenorhabditis</taxon>
    </lineage>
</organism>
<dbReference type="SUPFAM" id="SSF103473">
    <property type="entry name" value="MFS general substrate transporter"/>
    <property type="match status" value="1"/>
</dbReference>
<feature type="transmembrane region" description="Helical" evidence="5">
    <location>
        <begin position="310"/>
        <end position="332"/>
    </location>
</feature>
<name>A0A8R1HG27_CAEJA</name>
<feature type="transmembrane region" description="Helical" evidence="5">
    <location>
        <begin position="249"/>
        <end position="267"/>
    </location>
</feature>
<comment type="subcellular location">
    <subcellularLocation>
        <location evidence="1">Membrane</location>
        <topology evidence="1">Multi-pass membrane protein</topology>
    </subcellularLocation>
</comment>
<dbReference type="GO" id="GO:0022857">
    <property type="term" value="F:transmembrane transporter activity"/>
    <property type="evidence" value="ECO:0007669"/>
    <property type="project" value="InterPro"/>
</dbReference>
<proteinExistence type="predicted"/>
<evidence type="ECO:0000256" key="2">
    <source>
        <dbReference type="ARBA" id="ARBA00022692"/>
    </source>
</evidence>
<keyword evidence="4 5" id="KW-0472">Membrane</keyword>
<sequence>MASDAPNIPPRSNSVSATFNYLHLDADKVLSAFGKYGRYQMLAYMITTSVQILFALNMMIMPFITEMAKPMCDLPAKNENLSPIVNDGCHVHDTLLNTTIDCLSVNGAKYTYIEDKKSTISMDFDLVCEHEGMADHATSIFLFGGMVVSPFVSQLSDILGRRPTFLLPLYVTVIANLICAAAPTYTVFLIFRFISGVATTSFSMTGYVLCMESVALEFRSLIPVLGTVTWVLGYMLAGAFSIFFKNWRMLYLAASVPGLLTIPLYWFTPESLHWLLTKKKDRKIRKIVMSGTYWALSLYSHELSDDGKTGYFLSGLVELPAGFFSVFLLIAFKRKTVSFISLFATAIFMLCTIYVPLPGNYKMIFPLLAKSTNSIVWSSQPLLYSEVSLWKNGENEKNLEEYLDNVPVDLKL</sequence>
<dbReference type="Gene3D" id="1.20.1250.20">
    <property type="entry name" value="MFS general substrate transporter like domains"/>
    <property type="match status" value="1"/>
</dbReference>
<evidence type="ECO:0000256" key="4">
    <source>
        <dbReference type="ARBA" id="ARBA00023136"/>
    </source>
</evidence>
<feature type="domain" description="Major facilitator superfamily (MFS) profile" evidence="6">
    <location>
        <begin position="43"/>
        <end position="412"/>
    </location>
</feature>
<evidence type="ECO:0000256" key="3">
    <source>
        <dbReference type="ARBA" id="ARBA00022989"/>
    </source>
</evidence>